<dbReference type="AlphaFoldDB" id="A0A256G3L2"/>
<gene>
    <name evidence="1" type="ORF">CEV31_0534</name>
</gene>
<dbReference type="OrthoDB" id="7365132at2"/>
<dbReference type="EMBL" id="NNRJ01000010">
    <property type="protein sequence ID" value="OYR21695.1"/>
    <property type="molecule type" value="Genomic_DNA"/>
</dbReference>
<comment type="caution">
    <text evidence="1">The sequence shown here is derived from an EMBL/GenBank/DDBJ whole genome shotgun (WGS) entry which is preliminary data.</text>
</comment>
<name>A0A256G3L2_9HYPH</name>
<sequence length="97" mass="10524">MSEEAEYLALVDALEASSGKISRLGAGILAATALDIASDSRTFSRLFGVAHALVLREIVALDADGGYIRVRQRDERTQRTRYELNAAGIRLAEEMGL</sequence>
<dbReference type="Proteomes" id="UP000215590">
    <property type="component" value="Unassembled WGS sequence"/>
</dbReference>
<keyword evidence="2" id="KW-1185">Reference proteome</keyword>
<organism evidence="1 2">
    <name type="scientific">Brucella thiophenivorans</name>
    <dbReference type="NCBI Taxonomy" id="571255"/>
    <lineage>
        <taxon>Bacteria</taxon>
        <taxon>Pseudomonadati</taxon>
        <taxon>Pseudomonadota</taxon>
        <taxon>Alphaproteobacteria</taxon>
        <taxon>Hyphomicrobiales</taxon>
        <taxon>Brucellaceae</taxon>
        <taxon>Brucella/Ochrobactrum group</taxon>
        <taxon>Brucella</taxon>
    </lineage>
</organism>
<reference evidence="1 2" key="1">
    <citation type="submission" date="2017-07" db="EMBL/GenBank/DDBJ databases">
        <title>Phylogenetic study on the rhizospheric bacterium Ochrobactrum sp. A44.</title>
        <authorList>
            <person name="Krzyzanowska D.M."/>
            <person name="Ossowicki A."/>
            <person name="Rajewska M."/>
            <person name="Maciag T."/>
            <person name="Kaczynski Z."/>
            <person name="Czerwicka M."/>
            <person name="Jafra S."/>
        </authorList>
    </citation>
    <scope>NUCLEOTIDE SEQUENCE [LARGE SCALE GENOMIC DNA]</scope>
    <source>
        <strain evidence="1 2">DSM 7216</strain>
    </source>
</reference>
<dbReference type="RefSeq" id="WP_094505333.1">
    <property type="nucleotide sequence ID" value="NZ_JBHEEK010000010.1"/>
</dbReference>
<proteinExistence type="predicted"/>
<accession>A0A256G3L2</accession>
<evidence type="ECO:0000313" key="1">
    <source>
        <dbReference type="EMBL" id="OYR21695.1"/>
    </source>
</evidence>
<evidence type="ECO:0000313" key="2">
    <source>
        <dbReference type="Proteomes" id="UP000215590"/>
    </source>
</evidence>
<protein>
    <submittedName>
        <fullName evidence="1">Putative formate dehydrogenase subunit B</fullName>
    </submittedName>
</protein>